<protein>
    <recommendedName>
        <fullName evidence="4">DUF4405 domain-containing protein</fullName>
    </recommendedName>
</protein>
<dbReference type="Proteomes" id="UP000033072">
    <property type="component" value="Chromosome"/>
</dbReference>
<keyword evidence="1" id="KW-1133">Transmembrane helix</keyword>
<accession>A0A0E3S5P1</accession>
<evidence type="ECO:0000256" key="1">
    <source>
        <dbReference type="SAM" id="Phobius"/>
    </source>
</evidence>
<dbReference type="KEGG" id="mls:MSLAZ_3218"/>
<dbReference type="HOGENOM" id="CLU_194999_0_0_2"/>
<evidence type="ECO:0008006" key="4">
    <source>
        <dbReference type="Google" id="ProtNLM"/>
    </source>
</evidence>
<dbReference type="EMBL" id="CP009515">
    <property type="protein sequence ID" value="AKB76479.1"/>
    <property type="molecule type" value="Genomic_DNA"/>
</dbReference>
<keyword evidence="1" id="KW-0472">Membrane</keyword>
<evidence type="ECO:0000313" key="3">
    <source>
        <dbReference type="Proteomes" id="UP000033072"/>
    </source>
</evidence>
<dbReference type="PATRIC" id="fig|1434111.4.peg.4246"/>
<name>A0A0E3S5P1_9EURY</name>
<dbReference type="AlphaFoldDB" id="A0A0E3S5P1"/>
<reference evidence="2 3" key="1">
    <citation type="submission" date="2014-07" db="EMBL/GenBank/DDBJ databases">
        <title>Methanogenic archaea and the global carbon cycle.</title>
        <authorList>
            <person name="Henriksen J.R."/>
            <person name="Luke J."/>
            <person name="Reinhart S."/>
            <person name="Benedict M.N."/>
            <person name="Youngblut N.D."/>
            <person name="Metcalf M.E."/>
            <person name="Whitaker R.J."/>
            <person name="Metcalf W.W."/>
        </authorList>
    </citation>
    <scope>NUCLEOTIDE SEQUENCE [LARGE SCALE GENOMIC DNA]</scope>
    <source>
        <strain evidence="2 3">Z-7289</strain>
    </source>
</reference>
<feature type="transmembrane region" description="Helical" evidence="1">
    <location>
        <begin position="15"/>
        <end position="36"/>
    </location>
</feature>
<sequence>MGLTKATWIWIHSRVGILMSILVIIHLILHWKWIIYTTKSFFRKEKCEL</sequence>
<proteinExistence type="predicted"/>
<organism evidence="2 3">
    <name type="scientific">Methanosarcina lacustris Z-7289</name>
    <dbReference type="NCBI Taxonomy" id="1434111"/>
    <lineage>
        <taxon>Archaea</taxon>
        <taxon>Methanobacteriati</taxon>
        <taxon>Methanobacteriota</taxon>
        <taxon>Stenosarchaea group</taxon>
        <taxon>Methanomicrobia</taxon>
        <taxon>Methanosarcinales</taxon>
        <taxon>Methanosarcinaceae</taxon>
        <taxon>Methanosarcina</taxon>
    </lineage>
</organism>
<keyword evidence="1" id="KW-0812">Transmembrane</keyword>
<evidence type="ECO:0000313" key="2">
    <source>
        <dbReference type="EMBL" id="AKB76479.1"/>
    </source>
</evidence>
<keyword evidence="3" id="KW-1185">Reference proteome</keyword>
<gene>
    <name evidence="2" type="ORF">MSLAZ_3218</name>
</gene>